<comment type="similarity">
    <text evidence="8">Belongs to the binding-protein-dependent transport system permease family.</text>
</comment>
<name>A0A2T4TYS4_9BACT</name>
<gene>
    <name evidence="10" type="ORF">CLG94_06180</name>
</gene>
<organism evidence="10 11">
    <name type="scientific">Candidatus Methylomirabilis limnetica</name>
    <dbReference type="NCBI Taxonomy" id="2033718"/>
    <lineage>
        <taxon>Bacteria</taxon>
        <taxon>Candidatus Methylomirabilota</taxon>
        <taxon>Candidatus Methylomirabilia</taxon>
        <taxon>Candidatus Methylomirabilales</taxon>
        <taxon>Candidatus Methylomirabilaceae</taxon>
        <taxon>Candidatus Methylomirabilis</taxon>
    </lineage>
</organism>
<evidence type="ECO:0000256" key="3">
    <source>
        <dbReference type="ARBA" id="ARBA00022475"/>
    </source>
</evidence>
<comment type="caution">
    <text evidence="10">The sequence shown here is derived from an EMBL/GenBank/DDBJ whole genome shotgun (WGS) entry which is preliminary data.</text>
</comment>
<feature type="transmembrane region" description="Helical" evidence="8">
    <location>
        <begin position="513"/>
        <end position="534"/>
    </location>
</feature>
<dbReference type="GO" id="GO:0005886">
    <property type="term" value="C:plasma membrane"/>
    <property type="evidence" value="ECO:0007669"/>
    <property type="project" value="UniProtKB-SubCell"/>
</dbReference>
<feature type="transmembrane region" description="Helical" evidence="8">
    <location>
        <begin position="212"/>
        <end position="235"/>
    </location>
</feature>
<dbReference type="SUPFAM" id="SSF161098">
    <property type="entry name" value="MetI-like"/>
    <property type="match status" value="2"/>
</dbReference>
<dbReference type="Pfam" id="PF00528">
    <property type="entry name" value="BPD_transp_1"/>
    <property type="match status" value="2"/>
</dbReference>
<feature type="transmembrane region" description="Helical" evidence="8">
    <location>
        <begin position="345"/>
        <end position="368"/>
    </location>
</feature>
<feature type="transmembrane region" description="Helical" evidence="8">
    <location>
        <begin position="70"/>
        <end position="94"/>
    </location>
</feature>
<evidence type="ECO:0000313" key="10">
    <source>
        <dbReference type="EMBL" id="PTL36241.1"/>
    </source>
</evidence>
<reference evidence="10 11" key="1">
    <citation type="submission" date="2017-09" db="EMBL/GenBank/DDBJ databases">
        <title>Bloom of a denitrifying methanotroph, Candidatus Methylomirabilis limnetica, in a deep stratified lake.</title>
        <authorList>
            <person name="Graf J.S."/>
            <person name="Marchant H.K."/>
            <person name="Tienken D."/>
            <person name="Hach P.F."/>
            <person name="Brand A."/>
            <person name="Schubert C.J."/>
            <person name="Kuypers M.M."/>
            <person name="Milucka J."/>
        </authorList>
    </citation>
    <scope>NUCLEOTIDE SEQUENCE [LARGE SCALE GENOMIC DNA]</scope>
    <source>
        <strain evidence="10 11">Zug</strain>
    </source>
</reference>
<evidence type="ECO:0000259" key="9">
    <source>
        <dbReference type="PROSITE" id="PS50928"/>
    </source>
</evidence>
<evidence type="ECO:0000256" key="7">
    <source>
        <dbReference type="ARBA" id="ARBA00023136"/>
    </source>
</evidence>
<dbReference type="PANTHER" id="PTHR43357">
    <property type="entry name" value="INNER MEMBRANE ABC TRANSPORTER PERMEASE PROTEIN YDCV"/>
    <property type="match status" value="1"/>
</dbReference>
<feature type="domain" description="ABC transmembrane type-1" evidence="9">
    <location>
        <begin position="71"/>
        <end position="273"/>
    </location>
</feature>
<dbReference type="CDD" id="cd06261">
    <property type="entry name" value="TM_PBP2"/>
    <property type="match status" value="2"/>
</dbReference>
<keyword evidence="3" id="KW-1003">Cell membrane</keyword>
<dbReference type="OrthoDB" id="9790211at2"/>
<dbReference type="RefSeq" id="WP_107561987.1">
    <property type="nucleotide sequence ID" value="NZ_NVQC01000017.1"/>
</dbReference>
<feature type="transmembrane region" description="Helical" evidence="8">
    <location>
        <begin position="409"/>
        <end position="427"/>
    </location>
</feature>
<feature type="domain" description="ABC transmembrane type-1" evidence="9">
    <location>
        <begin position="344"/>
        <end position="534"/>
    </location>
</feature>
<dbReference type="Gene3D" id="1.10.3720.10">
    <property type="entry name" value="MetI-like"/>
    <property type="match status" value="2"/>
</dbReference>
<dbReference type="PANTHER" id="PTHR43357:SF3">
    <property type="entry name" value="FE(3+)-TRANSPORT SYSTEM PERMEASE PROTEIN FBPB 2"/>
    <property type="match status" value="1"/>
</dbReference>
<feature type="transmembrane region" description="Helical" evidence="8">
    <location>
        <begin position="255"/>
        <end position="272"/>
    </location>
</feature>
<keyword evidence="7 8" id="KW-0472">Membrane</keyword>
<evidence type="ECO:0000313" key="11">
    <source>
        <dbReference type="Proteomes" id="UP000241436"/>
    </source>
</evidence>
<dbReference type="EMBL" id="NVQC01000017">
    <property type="protein sequence ID" value="PTL36241.1"/>
    <property type="molecule type" value="Genomic_DNA"/>
</dbReference>
<evidence type="ECO:0000256" key="6">
    <source>
        <dbReference type="ARBA" id="ARBA00022989"/>
    </source>
</evidence>
<evidence type="ECO:0000256" key="1">
    <source>
        <dbReference type="ARBA" id="ARBA00004429"/>
    </source>
</evidence>
<accession>A0A2T4TYS4</accession>
<feature type="transmembrane region" description="Helical" evidence="8">
    <location>
        <begin position="28"/>
        <end position="50"/>
    </location>
</feature>
<reference evidence="11" key="2">
    <citation type="journal article" date="2018" name="Environ. Microbiol.">
        <title>Bloom of a denitrifying methanotroph, 'Candidatus Methylomirabilis limnetica', in a deep stratified lake.</title>
        <authorList>
            <person name="Graf J.S."/>
            <person name="Mayr M.J."/>
            <person name="Marchant H.K."/>
            <person name="Tienken D."/>
            <person name="Hach P.F."/>
            <person name="Brand A."/>
            <person name="Schubert C.J."/>
            <person name="Kuypers M.M."/>
            <person name="Milucka J."/>
        </authorList>
    </citation>
    <scope>NUCLEOTIDE SEQUENCE [LARGE SCALE GENOMIC DNA]</scope>
    <source>
        <strain evidence="11">Zug</strain>
    </source>
</reference>
<feature type="transmembrane region" description="Helical" evidence="8">
    <location>
        <begin position="149"/>
        <end position="172"/>
    </location>
</feature>
<proteinExistence type="inferred from homology"/>
<dbReference type="PROSITE" id="PS50928">
    <property type="entry name" value="ABC_TM1"/>
    <property type="match status" value="2"/>
</dbReference>
<feature type="transmembrane region" description="Helical" evidence="8">
    <location>
        <begin position="106"/>
        <end position="129"/>
    </location>
</feature>
<evidence type="ECO:0000256" key="2">
    <source>
        <dbReference type="ARBA" id="ARBA00022448"/>
    </source>
</evidence>
<feature type="transmembrane region" description="Helical" evidence="8">
    <location>
        <begin position="302"/>
        <end position="325"/>
    </location>
</feature>
<dbReference type="GO" id="GO:0055085">
    <property type="term" value="P:transmembrane transport"/>
    <property type="evidence" value="ECO:0007669"/>
    <property type="project" value="InterPro"/>
</dbReference>
<dbReference type="Proteomes" id="UP000241436">
    <property type="component" value="Unassembled WGS sequence"/>
</dbReference>
<dbReference type="AlphaFoldDB" id="A0A2T4TYS4"/>
<keyword evidence="11" id="KW-1185">Reference proteome</keyword>
<keyword evidence="6 8" id="KW-1133">Transmembrane helix</keyword>
<keyword evidence="5 8" id="KW-0812">Transmembrane</keyword>
<keyword evidence="4" id="KW-0997">Cell inner membrane</keyword>
<feature type="transmembrane region" description="Helical" evidence="8">
    <location>
        <begin position="375"/>
        <end position="403"/>
    </location>
</feature>
<sequence length="545" mass="58570">MAGSDVRRVGPRQFATLWRSQAVGLQPAIAAGTALIILLTASPLVSLLTSAFTGGPKAFSILMNSSVLSLIARTVLLATLATLWAIILGLPPAWILTRTDIPGRRFLRIVGVLPLAIPPYIGAFTYITLLGPVGWVNKIFQAMGTSGPIVNIYGLWGGVLVLGLFTYPYILLIVGSALKGSDPALEEAARAAGLGPFGIFLRVTFPLLRPSLLAGALLVFLYALSDFGAVSLLRVDTFTTEIFHQLNTRFDQRNAAALSIILVILTAVVLMAQRKSLGRRGFVQRRSGVRPPTIYPLGRWKVPVLCCTYLIIAGSVFLPVALLLYQTGSPMSFLRTLIAGHRYLWNSLWTATVAATAASGLGLFVAYLTQRRKGLAPLILTSATQLGYAIPGTVLGLSLILLYNAYLPWIYGTAAMVIIGYLLRFLPQAVQGSTAAMIQVNRNLEEAARSLGRSTWQALREVTIPLIRPGIAAGWMLVFISSMKELAATLLLRPAGFDTLSVRIWIASIEVDYAGAAATSLILIAITALPLFLISRLDATVSQLD</sequence>
<protein>
    <submittedName>
        <fullName evidence="10">Iron ABC transporter permease</fullName>
    </submittedName>
</protein>
<dbReference type="InterPro" id="IPR035906">
    <property type="entry name" value="MetI-like_sf"/>
</dbReference>
<evidence type="ECO:0000256" key="8">
    <source>
        <dbReference type="RuleBase" id="RU363032"/>
    </source>
</evidence>
<evidence type="ECO:0000256" key="5">
    <source>
        <dbReference type="ARBA" id="ARBA00022692"/>
    </source>
</evidence>
<dbReference type="InterPro" id="IPR000515">
    <property type="entry name" value="MetI-like"/>
</dbReference>
<evidence type="ECO:0000256" key="4">
    <source>
        <dbReference type="ARBA" id="ARBA00022519"/>
    </source>
</evidence>
<comment type="subcellular location">
    <subcellularLocation>
        <location evidence="1">Cell inner membrane</location>
        <topology evidence="1">Multi-pass membrane protein</topology>
    </subcellularLocation>
    <subcellularLocation>
        <location evidence="8">Cell membrane</location>
        <topology evidence="8">Multi-pass membrane protein</topology>
    </subcellularLocation>
</comment>
<keyword evidence="2 8" id="KW-0813">Transport</keyword>